<dbReference type="Proteomes" id="UP000230683">
    <property type="component" value="Unassembled WGS sequence"/>
</dbReference>
<gene>
    <name evidence="1" type="ORF">CO178_00685</name>
</gene>
<proteinExistence type="predicted"/>
<accession>A0A2M7X4W6</accession>
<organism evidence="1 2">
    <name type="scientific">candidate division WWE3 bacterium CG_4_9_14_3_um_filter_34_6</name>
    <dbReference type="NCBI Taxonomy" id="1975079"/>
    <lineage>
        <taxon>Bacteria</taxon>
        <taxon>Katanobacteria</taxon>
    </lineage>
</organism>
<evidence type="ECO:0000313" key="2">
    <source>
        <dbReference type="Proteomes" id="UP000230683"/>
    </source>
</evidence>
<comment type="caution">
    <text evidence="1">The sequence shown here is derived from an EMBL/GenBank/DDBJ whole genome shotgun (WGS) entry which is preliminary data.</text>
</comment>
<sequence length="340" mass="39508">MLTGKQKISTLIEQINDKRHVTPKGQPILIHPFGDLGGNYPEEELLNLLYKFQNDDEILKIARLPTTNDFGIVNYADRYYGVDLTSKFDKYYDNFNIKPVAKIESKPKLNRKSLEKVWNVLQEIETKRGITSSTDEITIPQVYWSKVKDQREAFDYAEERLVILRKLETEEQAIENLRWIDDEKGLAYMRAGQNYFEVYDWYEEEYKKASATYQKGSKPQQTSNEPVGSLELEIVYTSAHEVILNKRFLLSKPTLNGENDLVMSYLYKNSNRPIGIDELEEKGRIKPTKSLGKIVENLGFTKDLARAFFVVSADSIYFKNPVTKVMLDELELRFIKIKAK</sequence>
<name>A0A2M7X4W6_UNCKA</name>
<dbReference type="EMBL" id="PFWY01000033">
    <property type="protein sequence ID" value="PJA41214.1"/>
    <property type="molecule type" value="Genomic_DNA"/>
</dbReference>
<reference evidence="2" key="1">
    <citation type="submission" date="2017-09" db="EMBL/GenBank/DDBJ databases">
        <title>Depth-based differentiation of microbial function through sediment-hosted aquifers and enrichment of novel symbionts in the deep terrestrial subsurface.</title>
        <authorList>
            <person name="Probst A.J."/>
            <person name="Ladd B."/>
            <person name="Jarett J.K."/>
            <person name="Geller-Mcgrath D.E."/>
            <person name="Sieber C.M.K."/>
            <person name="Emerson J.B."/>
            <person name="Anantharaman K."/>
            <person name="Thomas B.C."/>
            <person name="Malmstrom R."/>
            <person name="Stieglmeier M."/>
            <person name="Klingl A."/>
            <person name="Woyke T."/>
            <person name="Ryan C.M."/>
            <person name="Banfield J.F."/>
        </authorList>
    </citation>
    <scope>NUCLEOTIDE SEQUENCE [LARGE SCALE GENOMIC DNA]</scope>
</reference>
<dbReference type="AlphaFoldDB" id="A0A2M7X4W6"/>
<protein>
    <submittedName>
        <fullName evidence="1">Uncharacterized protein</fullName>
    </submittedName>
</protein>
<evidence type="ECO:0000313" key="1">
    <source>
        <dbReference type="EMBL" id="PJA41214.1"/>
    </source>
</evidence>